<dbReference type="InterPro" id="IPR002937">
    <property type="entry name" value="Amino_oxidase"/>
</dbReference>
<sequence>MNHLLYLCFCVLLLTFFCTDAPASVLKYTDSPKDTSILILGGGVTGIIAARTLSERGFNNFRIIEAKSEFGGRMQSQTIGGKYVVEEGAGWIHGTQSEDGGFVNPIFELAQKHGISTQRSDITESLSFFDENGETNFMAELNESRNAFSKLVSLAGSRQENGLSDISSREGFSMIGSIPKTPTEKASEYFLFDWEYAQTPEQSSLSASTKAFTETFVPEEGGFSDENLLCVDQRGFKTLIQSEANSFLSSDQILLNSVVDKISYSETGVQVLLTDGRKMTADYALITFSVGVLQNDDVSFDPKLPDWKYEAIHSIKMSTFTKIFLQFPEKFWFDTEYALYADSERGKYAVWQNLDHEDFLPGSRILVTTLTGDYAERVESLTDSQIQTYILDTLQKMYPNTTIPDPLDFVLPKWHRDPLFRGSYSNMPTPYLPIHQENLRAVVDDTLWFAGEATSQRYYGFLHGAYTEALNVGIELANHIEKHIINVGIHCPYKFKSIKRYQ</sequence>
<dbReference type="PANTHER" id="PTHR10742:SF313">
    <property type="entry name" value="AMINE OXIDASE"/>
    <property type="match status" value="1"/>
</dbReference>
<feature type="domain" description="Amine oxidase" evidence="2">
    <location>
        <begin position="45"/>
        <end position="471"/>
    </location>
</feature>
<proteinExistence type="predicted"/>
<protein>
    <submittedName>
        <fullName evidence="3">Amine oxidase</fullName>
    </submittedName>
</protein>
<dbReference type="InParanoid" id="A0A286UC39"/>
<dbReference type="PANTHER" id="PTHR10742">
    <property type="entry name" value="FLAVIN MONOAMINE OXIDASE"/>
    <property type="match status" value="1"/>
</dbReference>
<feature type="signal peptide" evidence="1">
    <location>
        <begin position="1"/>
        <end position="23"/>
    </location>
</feature>
<evidence type="ECO:0000259" key="2">
    <source>
        <dbReference type="Pfam" id="PF01593"/>
    </source>
</evidence>
<keyword evidence="4" id="KW-1185">Reference proteome</keyword>
<gene>
    <name evidence="3" type="ORF">PNOK_0715900</name>
</gene>
<dbReference type="Gene3D" id="3.90.660.10">
    <property type="match status" value="1"/>
</dbReference>
<organism evidence="3 4">
    <name type="scientific">Pyrrhoderma noxium</name>
    <dbReference type="NCBI Taxonomy" id="2282107"/>
    <lineage>
        <taxon>Eukaryota</taxon>
        <taxon>Fungi</taxon>
        <taxon>Dikarya</taxon>
        <taxon>Basidiomycota</taxon>
        <taxon>Agaricomycotina</taxon>
        <taxon>Agaricomycetes</taxon>
        <taxon>Hymenochaetales</taxon>
        <taxon>Hymenochaetaceae</taxon>
        <taxon>Pyrrhoderma</taxon>
    </lineage>
</organism>
<keyword evidence="1" id="KW-0732">Signal</keyword>
<evidence type="ECO:0000313" key="3">
    <source>
        <dbReference type="EMBL" id="PAV17095.1"/>
    </source>
</evidence>
<feature type="chain" id="PRO_5013554627" evidence="1">
    <location>
        <begin position="24"/>
        <end position="502"/>
    </location>
</feature>
<name>A0A286UC39_9AGAM</name>
<evidence type="ECO:0000256" key="1">
    <source>
        <dbReference type="SAM" id="SignalP"/>
    </source>
</evidence>
<accession>A0A286UC39</accession>
<dbReference type="Pfam" id="PF01593">
    <property type="entry name" value="Amino_oxidase"/>
    <property type="match status" value="1"/>
</dbReference>
<dbReference type="AlphaFoldDB" id="A0A286UC39"/>
<reference evidence="3 4" key="1">
    <citation type="journal article" date="2017" name="Mol. Ecol.">
        <title>Comparative and population genomic landscape of Phellinus noxius: A hypervariable fungus causing root rot in trees.</title>
        <authorList>
            <person name="Chung C.L."/>
            <person name="Lee T.J."/>
            <person name="Akiba M."/>
            <person name="Lee H.H."/>
            <person name="Kuo T.H."/>
            <person name="Liu D."/>
            <person name="Ke H.M."/>
            <person name="Yokoi T."/>
            <person name="Roa M.B."/>
            <person name="Lu M.J."/>
            <person name="Chang Y.Y."/>
            <person name="Ann P.J."/>
            <person name="Tsai J.N."/>
            <person name="Chen C.Y."/>
            <person name="Tzean S.S."/>
            <person name="Ota Y."/>
            <person name="Hattori T."/>
            <person name="Sahashi N."/>
            <person name="Liou R.F."/>
            <person name="Kikuchi T."/>
            <person name="Tsai I.J."/>
        </authorList>
    </citation>
    <scope>NUCLEOTIDE SEQUENCE [LARGE SCALE GENOMIC DNA]</scope>
    <source>
        <strain evidence="3 4">FFPRI411160</strain>
    </source>
</reference>
<evidence type="ECO:0000313" key="4">
    <source>
        <dbReference type="Proteomes" id="UP000217199"/>
    </source>
</evidence>
<dbReference type="SUPFAM" id="SSF54373">
    <property type="entry name" value="FAD-linked reductases, C-terminal domain"/>
    <property type="match status" value="1"/>
</dbReference>
<dbReference type="GO" id="GO:0006598">
    <property type="term" value="P:polyamine catabolic process"/>
    <property type="evidence" value="ECO:0007669"/>
    <property type="project" value="TreeGrafter"/>
</dbReference>
<dbReference type="EMBL" id="NBII01000007">
    <property type="protein sequence ID" value="PAV17095.1"/>
    <property type="molecule type" value="Genomic_DNA"/>
</dbReference>
<dbReference type="Gene3D" id="3.50.50.60">
    <property type="entry name" value="FAD/NAD(P)-binding domain"/>
    <property type="match status" value="1"/>
</dbReference>
<dbReference type="InterPro" id="IPR050281">
    <property type="entry name" value="Flavin_monoamine_oxidase"/>
</dbReference>
<comment type="caution">
    <text evidence="3">The sequence shown here is derived from an EMBL/GenBank/DDBJ whole genome shotgun (WGS) entry which is preliminary data.</text>
</comment>
<dbReference type="STRING" id="2282107.A0A286UC39"/>
<dbReference type="GO" id="GO:0016491">
    <property type="term" value="F:oxidoreductase activity"/>
    <property type="evidence" value="ECO:0007669"/>
    <property type="project" value="InterPro"/>
</dbReference>
<dbReference type="OrthoDB" id="5046242at2759"/>
<dbReference type="InterPro" id="IPR036188">
    <property type="entry name" value="FAD/NAD-bd_sf"/>
</dbReference>
<dbReference type="SUPFAM" id="SSF51905">
    <property type="entry name" value="FAD/NAD(P)-binding domain"/>
    <property type="match status" value="1"/>
</dbReference>
<dbReference type="Proteomes" id="UP000217199">
    <property type="component" value="Unassembled WGS sequence"/>
</dbReference>